<dbReference type="PROSITE" id="PS51402">
    <property type="entry name" value="CATALASE_3"/>
    <property type="match status" value="1"/>
</dbReference>
<evidence type="ECO:0000256" key="7">
    <source>
        <dbReference type="SAM" id="MobiDB-lite"/>
    </source>
</evidence>
<dbReference type="PRINTS" id="PR00067">
    <property type="entry name" value="CATALASE"/>
</dbReference>
<keyword evidence="6" id="KW-0408">Iron</keyword>
<feature type="domain" description="Catalase core" evidence="8">
    <location>
        <begin position="10"/>
        <end position="220"/>
    </location>
</feature>
<evidence type="ECO:0000256" key="6">
    <source>
        <dbReference type="ARBA" id="ARBA00023004"/>
    </source>
</evidence>
<dbReference type="PANTHER" id="PTHR11465:SF9">
    <property type="entry name" value="CATALASE"/>
    <property type="match status" value="1"/>
</dbReference>
<feature type="region of interest" description="Disordered" evidence="7">
    <location>
        <begin position="1"/>
        <end position="22"/>
    </location>
</feature>
<keyword evidence="2 9" id="KW-0575">Peroxidase</keyword>
<dbReference type="GO" id="GO:0042744">
    <property type="term" value="P:hydrogen peroxide catabolic process"/>
    <property type="evidence" value="ECO:0007669"/>
    <property type="project" value="TreeGrafter"/>
</dbReference>
<dbReference type="GO" id="GO:0004096">
    <property type="term" value="F:catalase activity"/>
    <property type="evidence" value="ECO:0007669"/>
    <property type="project" value="UniProtKB-EC"/>
</dbReference>
<dbReference type="PANTHER" id="PTHR11465">
    <property type="entry name" value="CATALASE"/>
    <property type="match status" value="1"/>
</dbReference>
<keyword evidence="3" id="KW-0349">Heme</keyword>
<evidence type="ECO:0000256" key="5">
    <source>
        <dbReference type="ARBA" id="ARBA00023002"/>
    </source>
</evidence>
<dbReference type="SMART" id="SM01060">
    <property type="entry name" value="Catalase"/>
    <property type="match status" value="1"/>
</dbReference>
<dbReference type="AlphaFoldDB" id="A0A448P0R5"/>
<evidence type="ECO:0000256" key="1">
    <source>
        <dbReference type="ARBA" id="ARBA00005329"/>
    </source>
</evidence>
<dbReference type="EMBL" id="LR134473">
    <property type="protein sequence ID" value="VEI03803.1"/>
    <property type="molecule type" value="Genomic_DNA"/>
</dbReference>
<evidence type="ECO:0000256" key="3">
    <source>
        <dbReference type="ARBA" id="ARBA00022617"/>
    </source>
</evidence>
<accession>A0A448P0R5</accession>
<gene>
    <name evidence="9" type="primary">katA_2</name>
    <name evidence="9" type="ORF">NCTC13652_02017</name>
</gene>
<organism evidence="9 10">
    <name type="scientific">Acidipropionibacterium jensenii</name>
    <dbReference type="NCBI Taxonomy" id="1749"/>
    <lineage>
        <taxon>Bacteria</taxon>
        <taxon>Bacillati</taxon>
        <taxon>Actinomycetota</taxon>
        <taxon>Actinomycetes</taxon>
        <taxon>Propionibacteriales</taxon>
        <taxon>Propionibacteriaceae</taxon>
        <taxon>Acidipropionibacterium</taxon>
    </lineage>
</organism>
<keyword evidence="4" id="KW-0479">Metal-binding</keyword>
<comment type="similarity">
    <text evidence="1">Belongs to the catalase family.</text>
</comment>
<proteinExistence type="inferred from homology"/>
<dbReference type="InterPro" id="IPR011614">
    <property type="entry name" value="Catalase_core"/>
</dbReference>
<evidence type="ECO:0000313" key="9">
    <source>
        <dbReference type="EMBL" id="VEI03803.1"/>
    </source>
</evidence>
<dbReference type="InterPro" id="IPR018028">
    <property type="entry name" value="Catalase"/>
</dbReference>
<dbReference type="Pfam" id="PF00199">
    <property type="entry name" value="Catalase"/>
    <property type="match status" value="1"/>
</dbReference>
<protein>
    <submittedName>
        <fullName evidence="9">Catalase</fullName>
        <ecNumber evidence="9">1.11.1.6</ecNumber>
    </submittedName>
</protein>
<evidence type="ECO:0000313" key="10">
    <source>
        <dbReference type="Proteomes" id="UP000277858"/>
    </source>
</evidence>
<dbReference type="PROSITE" id="PS00438">
    <property type="entry name" value="CATALASE_2"/>
    <property type="match status" value="1"/>
</dbReference>
<dbReference type="Proteomes" id="UP000277858">
    <property type="component" value="Chromosome"/>
</dbReference>
<dbReference type="SUPFAM" id="SSF56634">
    <property type="entry name" value="Heme-dependent catalase-like"/>
    <property type="match status" value="1"/>
</dbReference>
<evidence type="ECO:0000259" key="8">
    <source>
        <dbReference type="SMART" id="SM01060"/>
    </source>
</evidence>
<dbReference type="EC" id="1.11.1.6" evidence="9"/>
<keyword evidence="5 9" id="KW-0560">Oxidoreductase</keyword>
<reference evidence="9 10" key="1">
    <citation type="submission" date="2018-12" db="EMBL/GenBank/DDBJ databases">
        <authorList>
            <consortium name="Pathogen Informatics"/>
        </authorList>
    </citation>
    <scope>NUCLEOTIDE SEQUENCE [LARGE SCALE GENOMIC DNA]</scope>
    <source>
        <strain evidence="9 10">NCTC13652</strain>
    </source>
</reference>
<dbReference type="Gene3D" id="2.40.180.10">
    <property type="entry name" value="Catalase core domain"/>
    <property type="match status" value="1"/>
</dbReference>
<dbReference type="GO" id="GO:0005737">
    <property type="term" value="C:cytoplasm"/>
    <property type="evidence" value="ECO:0007669"/>
    <property type="project" value="TreeGrafter"/>
</dbReference>
<dbReference type="GO" id="GO:0020037">
    <property type="term" value="F:heme binding"/>
    <property type="evidence" value="ECO:0007669"/>
    <property type="project" value="InterPro"/>
</dbReference>
<keyword evidence="10" id="KW-1185">Reference proteome</keyword>
<evidence type="ECO:0000256" key="4">
    <source>
        <dbReference type="ARBA" id="ARBA00022723"/>
    </source>
</evidence>
<dbReference type="InterPro" id="IPR024708">
    <property type="entry name" value="Catalase_AS"/>
</dbReference>
<dbReference type="InterPro" id="IPR020835">
    <property type="entry name" value="Catalase_sf"/>
</dbReference>
<sequence>MAIDPKNPPTNENGAPAVSEEHSLTVGTDGPVVLHDVHLVETLAHFNRERVPERSPHAKGSGAFGELEITGDVSAYTKADFLQPGRHTPMAARFSTVAGEQGSPDTWRDVRGFALKFYTQQGNFDMVGNNTPIFFVRDPMKFPHFIRSQKRLPDSGLRSPNMQWDFWTLSPESAHQVSYLMGPRGLPRDWRHMNGYSSHTYSWINAQGKLFWVKYHFITD</sequence>
<dbReference type="GO" id="GO:0042542">
    <property type="term" value="P:response to hydrogen peroxide"/>
    <property type="evidence" value="ECO:0007669"/>
    <property type="project" value="TreeGrafter"/>
</dbReference>
<name>A0A448P0R5_9ACTN</name>
<evidence type="ECO:0000256" key="2">
    <source>
        <dbReference type="ARBA" id="ARBA00022559"/>
    </source>
</evidence>
<dbReference type="GO" id="GO:0046872">
    <property type="term" value="F:metal ion binding"/>
    <property type="evidence" value="ECO:0007669"/>
    <property type="project" value="UniProtKB-KW"/>
</dbReference>